<feature type="non-terminal residue" evidence="2">
    <location>
        <position position="99"/>
    </location>
</feature>
<dbReference type="EMBL" id="AZMM01012203">
    <property type="protein sequence ID" value="ETJ33340.1"/>
    <property type="molecule type" value="Genomic_DNA"/>
</dbReference>
<evidence type="ECO:0008006" key="3">
    <source>
        <dbReference type="Google" id="ProtNLM"/>
    </source>
</evidence>
<evidence type="ECO:0000256" key="1">
    <source>
        <dbReference type="SAM" id="Coils"/>
    </source>
</evidence>
<sequence length="99" mass="11503">MKDAIQEAEKLAKMNKDQKNQYELEKLLKENEELKAEKALSQMKNETRSMLNESGLENFDDQIVNILVNTDAEKTRKNVESFTNLLNQMVKSNVEKALR</sequence>
<organism evidence="2">
    <name type="scientific">human gut metagenome</name>
    <dbReference type="NCBI Taxonomy" id="408170"/>
    <lineage>
        <taxon>unclassified sequences</taxon>
        <taxon>metagenomes</taxon>
        <taxon>organismal metagenomes</taxon>
    </lineage>
</organism>
<gene>
    <name evidence="2" type="ORF">Q604_UNBC12203G0005</name>
</gene>
<comment type="caution">
    <text evidence="2">The sequence shown here is derived from an EMBL/GenBank/DDBJ whole genome shotgun (WGS) entry which is preliminary data.</text>
</comment>
<proteinExistence type="predicted"/>
<reference evidence="2" key="1">
    <citation type="submission" date="2013-12" db="EMBL/GenBank/DDBJ databases">
        <title>A Varibaculum cambriense genome reconstructed from a premature infant gut community with otherwise low bacterial novelty that shifts toward anaerobic metabolism during the third week of life.</title>
        <authorList>
            <person name="Brown C.T."/>
            <person name="Sharon I."/>
            <person name="Thomas B.C."/>
            <person name="Castelle C.J."/>
            <person name="Morowitz M.J."/>
            <person name="Banfield J.F."/>
        </authorList>
    </citation>
    <scope>NUCLEOTIDE SEQUENCE</scope>
</reference>
<name>W1XV66_9ZZZZ</name>
<keyword evidence="1" id="KW-0175">Coiled coil</keyword>
<feature type="coiled-coil region" evidence="1">
    <location>
        <begin position="1"/>
        <end position="49"/>
    </location>
</feature>
<protein>
    <recommendedName>
        <fullName evidence="3">DUF4355 domain-containing protein</fullName>
    </recommendedName>
</protein>
<accession>W1XV66</accession>
<dbReference type="AlphaFoldDB" id="W1XV66"/>
<dbReference type="InterPro" id="IPR025580">
    <property type="entry name" value="Gp46"/>
</dbReference>
<evidence type="ECO:0000313" key="2">
    <source>
        <dbReference type="EMBL" id="ETJ33340.1"/>
    </source>
</evidence>
<dbReference type="Pfam" id="PF14265">
    <property type="entry name" value="DUF4355"/>
    <property type="match status" value="1"/>
</dbReference>